<gene>
    <name evidence="1" type="ORF">JOF57_002314</name>
</gene>
<evidence type="ECO:0000313" key="2">
    <source>
        <dbReference type="Proteomes" id="UP000694460"/>
    </source>
</evidence>
<dbReference type="Proteomes" id="UP000694460">
    <property type="component" value="Unassembled WGS sequence"/>
</dbReference>
<evidence type="ECO:0000313" key="1">
    <source>
        <dbReference type="EMBL" id="MBP2452401.1"/>
    </source>
</evidence>
<proteinExistence type="predicted"/>
<protein>
    <recommendedName>
        <fullName evidence="3">Transposase</fullName>
    </recommendedName>
</protein>
<keyword evidence="2" id="KW-1185">Reference proteome</keyword>
<sequence length="93" mass="10281">MPTTRELHDLIGGLQRCVGALAARYGESAAMRRVENDAECLLTDVDRLDIDSDEMESGRKRADQPQEKIVIADTAYDPTFWRGVDDEGLGGAR</sequence>
<name>A0ABS4ZT99_9MYCO</name>
<evidence type="ECO:0008006" key="3">
    <source>
        <dbReference type="Google" id="ProtNLM"/>
    </source>
</evidence>
<dbReference type="RefSeq" id="WP_209916530.1">
    <property type="nucleotide sequence ID" value="NZ_JAGIOP010000002.1"/>
</dbReference>
<dbReference type="EMBL" id="JAGIOP010000002">
    <property type="protein sequence ID" value="MBP2452401.1"/>
    <property type="molecule type" value="Genomic_DNA"/>
</dbReference>
<reference evidence="1 2" key="1">
    <citation type="submission" date="2021-03" db="EMBL/GenBank/DDBJ databases">
        <title>Sequencing the genomes of 1000 actinobacteria strains.</title>
        <authorList>
            <person name="Klenk H.-P."/>
        </authorList>
    </citation>
    <scope>NUCLEOTIDE SEQUENCE [LARGE SCALE GENOMIC DNA]</scope>
    <source>
        <strain evidence="1 2">DSM 46713</strain>
    </source>
</reference>
<accession>A0ABS4ZT99</accession>
<comment type="caution">
    <text evidence="1">The sequence shown here is derived from an EMBL/GenBank/DDBJ whole genome shotgun (WGS) entry which is preliminary data.</text>
</comment>
<organism evidence="1 2">
    <name type="scientific">Mycolicibacterium lutetiense</name>
    <dbReference type="NCBI Taxonomy" id="1641992"/>
    <lineage>
        <taxon>Bacteria</taxon>
        <taxon>Bacillati</taxon>
        <taxon>Actinomycetota</taxon>
        <taxon>Actinomycetes</taxon>
        <taxon>Mycobacteriales</taxon>
        <taxon>Mycobacteriaceae</taxon>
        <taxon>Mycolicibacterium</taxon>
    </lineage>
</organism>